<keyword evidence="3" id="KW-1185">Reference proteome</keyword>
<feature type="region of interest" description="Disordered" evidence="1">
    <location>
        <begin position="40"/>
        <end position="69"/>
    </location>
</feature>
<evidence type="ECO:0000313" key="3">
    <source>
        <dbReference type="Proteomes" id="UP000298416"/>
    </source>
</evidence>
<dbReference type="EMBL" id="PNBA02000010">
    <property type="protein sequence ID" value="KAG6411748.1"/>
    <property type="molecule type" value="Genomic_DNA"/>
</dbReference>
<protein>
    <submittedName>
        <fullName evidence="2">Uncharacterized protein</fullName>
    </submittedName>
</protein>
<organism evidence="2">
    <name type="scientific">Salvia splendens</name>
    <name type="common">Scarlet sage</name>
    <dbReference type="NCBI Taxonomy" id="180675"/>
    <lineage>
        <taxon>Eukaryota</taxon>
        <taxon>Viridiplantae</taxon>
        <taxon>Streptophyta</taxon>
        <taxon>Embryophyta</taxon>
        <taxon>Tracheophyta</taxon>
        <taxon>Spermatophyta</taxon>
        <taxon>Magnoliopsida</taxon>
        <taxon>eudicotyledons</taxon>
        <taxon>Gunneridae</taxon>
        <taxon>Pentapetalae</taxon>
        <taxon>asterids</taxon>
        <taxon>lamiids</taxon>
        <taxon>Lamiales</taxon>
        <taxon>Lamiaceae</taxon>
        <taxon>Nepetoideae</taxon>
        <taxon>Mentheae</taxon>
        <taxon>Salviinae</taxon>
        <taxon>Salvia</taxon>
        <taxon>Salvia subgen. Calosphace</taxon>
        <taxon>core Calosphace</taxon>
    </lineage>
</organism>
<reference evidence="2" key="1">
    <citation type="submission" date="2018-01" db="EMBL/GenBank/DDBJ databases">
        <authorList>
            <person name="Mao J.F."/>
        </authorList>
    </citation>
    <scope>NUCLEOTIDE SEQUENCE</scope>
    <source>
        <strain evidence="2">Huo1</strain>
        <tissue evidence="2">Leaf</tissue>
    </source>
</reference>
<evidence type="ECO:0000256" key="1">
    <source>
        <dbReference type="SAM" id="MobiDB-lite"/>
    </source>
</evidence>
<feature type="compositionally biased region" description="Basic and acidic residues" evidence="1">
    <location>
        <begin position="47"/>
        <end position="59"/>
    </location>
</feature>
<comment type="caution">
    <text evidence="2">The sequence shown here is derived from an EMBL/GenBank/DDBJ whole genome shotgun (WGS) entry which is preliminary data.</text>
</comment>
<dbReference type="Proteomes" id="UP000298416">
    <property type="component" value="Unassembled WGS sequence"/>
</dbReference>
<reference evidence="2" key="2">
    <citation type="submission" date="2020-08" db="EMBL/GenBank/DDBJ databases">
        <title>Plant Genome Project.</title>
        <authorList>
            <person name="Zhang R.-G."/>
        </authorList>
    </citation>
    <scope>NUCLEOTIDE SEQUENCE</scope>
    <source>
        <strain evidence="2">Huo1</strain>
        <tissue evidence="2">Leaf</tissue>
    </source>
</reference>
<accession>A0A8X8ZP29</accession>
<dbReference type="AlphaFoldDB" id="A0A8X8ZP29"/>
<evidence type="ECO:0000313" key="2">
    <source>
        <dbReference type="EMBL" id="KAG6411748.1"/>
    </source>
</evidence>
<name>A0A8X8ZP29_SALSN</name>
<sequence>MSSYMGMIKKEAFGTPHTYAVADAACNAMIADEDRKEADIGGNKMRKLPDKKEGDEKTAQSRTYSRSHDVQKLTNTSALTLSALGVALQLHRQIKSNSGEKALVLLSDRSVSSFDFPPLHIFCCILQELCTYCIIITAFGTPHAYAVADVAYNAMIADEVSLAIIISSEHAREEEKTAQCRTCSRSHDVQKLSNTRSVSSFDFPPLHIFCCILQELCTYCIIITAFGTPHAYAVADVAYNAMIADEVSLAIIISSEHAREEEKTAQCRTCSRSHDVQQLSNTSTTTPSFWQIKSNSGEKALVLLSDRSVSSFDFPPLHIFCCILQELCTYCIIITAFGTPHAYAVADVAYNAMIADEVSLAIIISSEHAREEEKTAQCRTCSRSHDVQKLSNTRSVSSFDFPPLHIFCCILQELCTYCIIITAFGTPHAYAVADVAYNAMIADEVSLAIIISSEHAREEEKTAQCRTCSRSHDVQKLSNTRSVSSFDFPPLHIFCCILQELCTYCIIITAFGTPHAYAVADVAYNAMIADEVSLAIVISSEHAREEEKTAQCRTCSRSHDVQKLSNTRKWQALYFCPSIHLKMCSYMGMIKKEAFGTPHAYAVADAAYNAMIADEVTLAIIIREEEKTAQSRTCSRSHDVQKLTNTSALTLSALGVVTVPTEDLLPTNPRILD</sequence>
<gene>
    <name evidence="2" type="ORF">SASPL_129832</name>
</gene>
<proteinExistence type="predicted"/>